<reference evidence="10 11" key="1">
    <citation type="submission" date="2020-08" db="EMBL/GenBank/DDBJ databases">
        <title>Genomic Encyclopedia of Type Strains, Phase III (KMG-III): the genomes of soil and plant-associated and newly described type strains.</title>
        <authorList>
            <person name="Whitman W."/>
        </authorList>
    </citation>
    <scope>NUCLEOTIDE SEQUENCE [LARGE SCALE GENOMIC DNA]</scope>
    <source>
        <strain evidence="10 11">CECT 8075</strain>
    </source>
</reference>
<name>A0A7W5E2J7_9BACT</name>
<comment type="similarity">
    <text evidence="9">Belongs to the MscL family.</text>
</comment>
<evidence type="ECO:0000256" key="7">
    <source>
        <dbReference type="ARBA" id="ARBA00023136"/>
    </source>
</evidence>
<gene>
    <name evidence="9" type="primary">mscL</name>
    <name evidence="10" type="ORF">FHS27_004887</name>
</gene>
<keyword evidence="7 9" id="KW-0472">Membrane</keyword>
<evidence type="ECO:0000256" key="9">
    <source>
        <dbReference type="HAMAP-Rule" id="MF_00115"/>
    </source>
</evidence>
<dbReference type="AlphaFoldDB" id="A0A7W5E2J7"/>
<proteinExistence type="inferred from homology"/>
<dbReference type="HAMAP" id="MF_00115">
    <property type="entry name" value="MscL"/>
    <property type="match status" value="1"/>
</dbReference>
<dbReference type="GO" id="GO:0008381">
    <property type="term" value="F:mechanosensitive monoatomic ion channel activity"/>
    <property type="evidence" value="ECO:0007669"/>
    <property type="project" value="UniProtKB-UniRule"/>
</dbReference>
<dbReference type="InterPro" id="IPR037673">
    <property type="entry name" value="MSC/AndL"/>
</dbReference>
<evidence type="ECO:0000313" key="10">
    <source>
        <dbReference type="EMBL" id="MBB3209051.1"/>
    </source>
</evidence>
<organism evidence="10 11">
    <name type="scientific">Aporhodopirellula rubra</name>
    <dbReference type="NCBI Taxonomy" id="980271"/>
    <lineage>
        <taxon>Bacteria</taxon>
        <taxon>Pseudomonadati</taxon>
        <taxon>Planctomycetota</taxon>
        <taxon>Planctomycetia</taxon>
        <taxon>Pirellulales</taxon>
        <taxon>Pirellulaceae</taxon>
        <taxon>Aporhodopirellula</taxon>
    </lineage>
</organism>
<dbReference type="PANTHER" id="PTHR30266:SF2">
    <property type="entry name" value="LARGE-CONDUCTANCE MECHANOSENSITIVE CHANNEL"/>
    <property type="match status" value="1"/>
</dbReference>
<feature type="transmembrane region" description="Helical" evidence="9">
    <location>
        <begin position="20"/>
        <end position="42"/>
    </location>
</feature>
<keyword evidence="3 9" id="KW-1003">Cell membrane</keyword>
<evidence type="ECO:0000256" key="4">
    <source>
        <dbReference type="ARBA" id="ARBA00022692"/>
    </source>
</evidence>
<comment type="subcellular location">
    <subcellularLocation>
        <location evidence="9">Cell membrane</location>
        <topology evidence="9">Multi-pass membrane protein</topology>
    </subcellularLocation>
    <subcellularLocation>
        <location evidence="1">Membrane</location>
        <topology evidence="1">Multi-pass membrane protein</topology>
    </subcellularLocation>
</comment>
<keyword evidence="4 9" id="KW-0812">Transmembrane</keyword>
<dbReference type="SUPFAM" id="SSF81330">
    <property type="entry name" value="Gated mechanosensitive channel"/>
    <property type="match status" value="1"/>
</dbReference>
<sequence>MSLLKEFKEFAMKGSVVDLAVGVVIGGAFGKIVTSLVANVIMPPINLLTARFGINFKEAAYTIATESPKLKADGTMETLENGDPVMVMQDYPILNYGPFVQTVFEFLLIAAALFAVIKMINVARSKMESEPEEEKVTLPSEDILLLRDIRDSLKKD</sequence>
<dbReference type="Gene3D" id="1.10.1200.120">
    <property type="entry name" value="Large-conductance mechanosensitive channel, MscL, domain 1"/>
    <property type="match status" value="1"/>
</dbReference>
<evidence type="ECO:0000256" key="1">
    <source>
        <dbReference type="ARBA" id="ARBA00004141"/>
    </source>
</evidence>
<keyword evidence="6 9" id="KW-0406">Ion transport</keyword>
<keyword evidence="11" id="KW-1185">Reference proteome</keyword>
<accession>A0A7W5E2J7</accession>
<dbReference type="InterPro" id="IPR036019">
    <property type="entry name" value="MscL_channel"/>
</dbReference>
<dbReference type="NCBIfam" id="TIGR00220">
    <property type="entry name" value="mscL"/>
    <property type="match status" value="1"/>
</dbReference>
<dbReference type="Proteomes" id="UP000536179">
    <property type="component" value="Unassembled WGS sequence"/>
</dbReference>
<dbReference type="GO" id="GO:0005886">
    <property type="term" value="C:plasma membrane"/>
    <property type="evidence" value="ECO:0007669"/>
    <property type="project" value="UniProtKB-SubCell"/>
</dbReference>
<dbReference type="RefSeq" id="WP_184307377.1">
    <property type="nucleotide sequence ID" value="NZ_JACHXU010000020.1"/>
</dbReference>
<dbReference type="InterPro" id="IPR001185">
    <property type="entry name" value="MS_channel"/>
</dbReference>
<keyword evidence="8 9" id="KW-0407">Ion channel</keyword>
<evidence type="ECO:0000256" key="8">
    <source>
        <dbReference type="ARBA" id="ARBA00023303"/>
    </source>
</evidence>
<dbReference type="PANTHER" id="PTHR30266">
    <property type="entry name" value="MECHANOSENSITIVE CHANNEL MSCL"/>
    <property type="match status" value="1"/>
</dbReference>
<comment type="subunit">
    <text evidence="9">Homopentamer.</text>
</comment>
<evidence type="ECO:0000313" key="11">
    <source>
        <dbReference type="Proteomes" id="UP000536179"/>
    </source>
</evidence>
<keyword evidence="5 9" id="KW-1133">Transmembrane helix</keyword>
<keyword evidence="2 9" id="KW-0813">Transport</keyword>
<evidence type="ECO:0000256" key="5">
    <source>
        <dbReference type="ARBA" id="ARBA00022989"/>
    </source>
</evidence>
<evidence type="ECO:0000256" key="2">
    <source>
        <dbReference type="ARBA" id="ARBA00022448"/>
    </source>
</evidence>
<comment type="caution">
    <text evidence="10">The sequence shown here is derived from an EMBL/GenBank/DDBJ whole genome shotgun (WGS) entry which is preliminary data.</text>
</comment>
<dbReference type="EMBL" id="JACHXU010000020">
    <property type="protein sequence ID" value="MBB3209051.1"/>
    <property type="molecule type" value="Genomic_DNA"/>
</dbReference>
<evidence type="ECO:0000256" key="6">
    <source>
        <dbReference type="ARBA" id="ARBA00023065"/>
    </source>
</evidence>
<feature type="transmembrane region" description="Helical" evidence="9">
    <location>
        <begin position="96"/>
        <end position="117"/>
    </location>
</feature>
<evidence type="ECO:0000256" key="3">
    <source>
        <dbReference type="ARBA" id="ARBA00022475"/>
    </source>
</evidence>
<comment type="function">
    <text evidence="9">Channel that opens in response to stretch forces in the membrane lipid bilayer. May participate in the regulation of osmotic pressure changes within the cell.</text>
</comment>
<dbReference type="Pfam" id="PF01741">
    <property type="entry name" value="MscL"/>
    <property type="match status" value="1"/>
</dbReference>
<protein>
    <recommendedName>
        <fullName evidence="9">Large-conductance mechanosensitive channel</fullName>
    </recommendedName>
</protein>